<name>A0ABS8WYJ6_DATST</name>
<dbReference type="InterPro" id="IPR003406">
    <property type="entry name" value="Glyco_trans_14"/>
</dbReference>
<comment type="subcellular location">
    <subcellularLocation>
        <location evidence="1">Membrane</location>
        <topology evidence="1">Single-pass type II membrane protein</topology>
    </subcellularLocation>
</comment>
<keyword evidence="3" id="KW-0808">Transferase</keyword>
<comment type="caution">
    <text evidence="6">The sequence shown here is derived from an EMBL/GenBank/DDBJ whole genome shotgun (WGS) entry which is preliminary data.</text>
</comment>
<dbReference type="PANTHER" id="PTHR45719">
    <property type="entry name" value="GLYCOSYLTRANSFERASE"/>
    <property type="match status" value="1"/>
</dbReference>
<keyword evidence="7" id="KW-1185">Reference proteome</keyword>
<reference evidence="6 7" key="1">
    <citation type="journal article" date="2021" name="BMC Genomics">
        <title>Datura genome reveals duplications of psychoactive alkaloid biosynthetic genes and high mutation rate following tissue culture.</title>
        <authorList>
            <person name="Rajewski A."/>
            <person name="Carter-House D."/>
            <person name="Stajich J."/>
            <person name="Litt A."/>
        </authorList>
    </citation>
    <scope>NUCLEOTIDE SEQUENCE [LARGE SCALE GENOMIC DNA]</scope>
    <source>
        <strain evidence="6">AR-01</strain>
    </source>
</reference>
<evidence type="ECO:0000313" key="7">
    <source>
        <dbReference type="Proteomes" id="UP000823775"/>
    </source>
</evidence>
<sequence length="92" mass="10211">MVDGSWFVNLSASDYPLITQDDLSHVLSSVSRDINFIDHTSDLGWKGGQRVKPIVVDPGLYPTAARKTQIFYATDGHCLRLSKFLLALLGLF</sequence>
<evidence type="ECO:0000256" key="1">
    <source>
        <dbReference type="ARBA" id="ARBA00004606"/>
    </source>
</evidence>
<keyword evidence="2" id="KW-0328">Glycosyltransferase</keyword>
<evidence type="ECO:0000256" key="2">
    <source>
        <dbReference type="ARBA" id="ARBA00022676"/>
    </source>
</evidence>
<evidence type="ECO:0000256" key="3">
    <source>
        <dbReference type="ARBA" id="ARBA00022679"/>
    </source>
</evidence>
<proteinExistence type="predicted"/>
<dbReference type="Proteomes" id="UP000823775">
    <property type="component" value="Unassembled WGS sequence"/>
</dbReference>
<dbReference type="EMBL" id="JACEIK010015824">
    <property type="protein sequence ID" value="MCE3217128.1"/>
    <property type="molecule type" value="Genomic_DNA"/>
</dbReference>
<evidence type="ECO:0000256" key="5">
    <source>
        <dbReference type="ARBA" id="ARBA00023180"/>
    </source>
</evidence>
<gene>
    <name evidence="6" type="ORF">HAX54_010506</name>
</gene>
<evidence type="ECO:0000313" key="6">
    <source>
        <dbReference type="EMBL" id="MCE3217128.1"/>
    </source>
</evidence>
<keyword evidence="5" id="KW-0325">Glycoprotein</keyword>
<organism evidence="6 7">
    <name type="scientific">Datura stramonium</name>
    <name type="common">Jimsonweed</name>
    <name type="synonym">Common thornapple</name>
    <dbReference type="NCBI Taxonomy" id="4076"/>
    <lineage>
        <taxon>Eukaryota</taxon>
        <taxon>Viridiplantae</taxon>
        <taxon>Streptophyta</taxon>
        <taxon>Embryophyta</taxon>
        <taxon>Tracheophyta</taxon>
        <taxon>Spermatophyta</taxon>
        <taxon>Magnoliopsida</taxon>
        <taxon>eudicotyledons</taxon>
        <taxon>Gunneridae</taxon>
        <taxon>Pentapetalae</taxon>
        <taxon>asterids</taxon>
        <taxon>lamiids</taxon>
        <taxon>Solanales</taxon>
        <taxon>Solanaceae</taxon>
        <taxon>Solanoideae</taxon>
        <taxon>Datureae</taxon>
        <taxon>Datura</taxon>
    </lineage>
</organism>
<evidence type="ECO:0000256" key="4">
    <source>
        <dbReference type="ARBA" id="ARBA00023136"/>
    </source>
</evidence>
<dbReference type="InterPro" id="IPR044610">
    <property type="entry name" value="GLCAT14A/B/C"/>
</dbReference>
<dbReference type="Pfam" id="PF02485">
    <property type="entry name" value="Branch"/>
    <property type="match status" value="1"/>
</dbReference>
<protein>
    <submittedName>
        <fullName evidence="6">Uncharacterized protein</fullName>
    </submittedName>
</protein>
<dbReference type="PANTHER" id="PTHR45719:SF14">
    <property type="entry name" value="BETA-GLUCURONOSYLTRANSFERASE GLCAT14A"/>
    <property type="match status" value="1"/>
</dbReference>
<accession>A0ABS8WYJ6</accession>
<keyword evidence="4" id="KW-0472">Membrane</keyword>